<dbReference type="SUPFAM" id="SSF82199">
    <property type="entry name" value="SET domain"/>
    <property type="match status" value="1"/>
</dbReference>
<keyword evidence="3" id="KW-1185">Reference proteome</keyword>
<evidence type="ECO:0000256" key="1">
    <source>
        <dbReference type="SAM" id="MobiDB-lite"/>
    </source>
</evidence>
<dbReference type="PANTHER" id="PTHR13271:SF153">
    <property type="entry name" value="SET DOMAIN-CONTAINING PROTEIN"/>
    <property type="match status" value="1"/>
</dbReference>
<dbReference type="PANTHER" id="PTHR13271">
    <property type="entry name" value="UNCHARACTERIZED PUTATIVE METHYLTRANSFERASE"/>
    <property type="match status" value="1"/>
</dbReference>
<proteinExistence type="predicted"/>
<accession>A0A077ZXH2</accession>
<dbReference type="Gene3D" id="3.90.1410.10">
    <property type="entry name" value="set domain protein methyltransferase, domain 1"/>
    <property type="match status" value="1"/>
</dbReference>
<reference evidence="2 3" key="1">
    <citation type="submission" date="2014-06" db="EMBL/GenBank/DDBJ databases">
        <authorList>
            <person name="Swart Estienne"/>
        </authorList>
    </citation>
    <scope>NUCLEOTIDE SEQUENCE [LARGE SCALE GENOMIC DNA]</scope>
    <source>
        <strain evidence="2 3">130c</strain>
    </source>
</reference>
<protein>
    <submittedName>
        <fullName evidence="2">Set domain protein</fullName>
    </submittedName>
</protein>
<dbReference type="CDD" id="cd10527">
    <property type="entry name" value="SET_LSMT"/>
    <property type="match status" value="1"/>
</dbReference>
<dbReference type="InParanoid" id="A0A077ZXH2"/>
<dbReference type="Proteomes" id="UP000039865">
    <property type="component" value="Unassembled WGS sequence"/>
</dbReference>
<dbReference type="OrthoDB" id="290386at2759"/>
<dbReference type="InterPro" id="IPR050600">
    <property type="entry name" value="SETD3_SETD6_MTase"/>
</dbReference>
<dbReference type="GO" id="GO:0016279">
    <property type="term" value="F:protein-lysine N-methyltransferase activity"/>
    <property type="evidence" value="ECO:0007669"/>
    <property type="project" value="TreeGrafter"/>
</dbReference>
<dbReference type="EMBL" id="CCKQ01003147">
    <property type="protein sequence ID" value="CDW74256.1"/>
    <property type="molecule type" value="Genomic_DNA"/>
</dbReference>
<name>A0A077ZXH2_STYLE</name>
<dbReference type="InterPro" id="IPR046341">
    <property type="entry name" value="SET_dom_sf"/>
</dbReference>
<organism evidence="2 3">
    <name type="scientific">Stylonychia lemnae</name>
    <name type="common">Ciliate</name>
    <dbReference type="NCBI Taxonomy" id="5949"/>
    <lineage>
        <taxon>Eukaryota</taxon>
        <taxon>Sar</taxon>
        <taxon>Alveolata</taxon>
        <taxon>Ciliophora</taxon>
        <taxon>Intramacronucleata</taxon>
        <taxon>Spirotrichea</taxon>
        <taxon>Stichotrichia</taxon>
        <taxon>Sporadotrichida</taxon>
        <taxon>Oxytrichidae</taxon>
        <taxon>Stylonychinae</taxon>
        <taxon>Stylonychia</taxon>
    </lineage>
</organism>
<evidence type="ECO:0000313" key="2">
    <source>
        <dbReference type="EMBL" id="CDW74256.1"/>
    </source>
</evidence>
<feature type="region of interest" description="Disordered" evidence="1">
    <location>
        <begin position="306"/>
        <end position="335"/>
    </location>
</feature>
<evidence type="ECO:0000313" key="3">
    <source>
        <dbReference type="Proteomes" id="UP000039865"/>
    </source>
</evidence>
<sequence>MRYINPNLTEDIKKQDKYIKFKQWLIDNGAQFDMVDFPCVYGNGLMGIGAKKEIGQFKAFLFIPNSCIISVTRVKNDPFLGEIVRSHQGVFMKHSDADQLCLALFLMHEYLKGPSSYWWPYLEVMNESDLAYKWSEDELKLLNDYEVIHQAKAYQDDINEEWEKMSKILQLYQDQFPGVNKAIFEKMYNFACTRCFGWTLPSTMMVPLADFLNHHPSETQYEIYQKQLHEVKTSVDSQGYKTSKRFSIDYSELYEKDQQNIDQDTLKKIKGEVEEKDKIYIPRPQLMKEVKRKFIKQPELNMWELGYWSSDEEEDNDTEDEDNGDYDYYDEEDEDAVDPTELIQQEKYLKSLKPEEKPFMEQISDIEKKVILKHDNLTKKRKAKYTEEDFKWWNFDDRETYFVLTTKRKNTYQVGEQLLNCYGRSYGFCFDKNQYDSIQIRIWKSLSREDKDVNKLAKAILVTEEQFLENQDEIESQSKLVRFKMNSLNEGTKHQHIQTSLDLLSYLRAHLLVAYQGPDIMKIKMTEPTLLDYEIMVMEQYQYLLLLLKQNRFSNITLQEEETLLKENQNDWKKKFIYSYRLSHVRILNSQLSMIYNMLMILRDCNEPGRAGEFKKISRQYASISDEHMQNCLNFRKYLKALFEQQ</sequence>
<feature type="compositionally biased region" description="Acidic residues" evidence="1">
    <location>
        <begin position="310"/>
        <end position="335"/>
    </location>
</feature>
<dbReference type="AlphaFoldDB" id="A0A077ZXH2"/>
<gene>
    <name evidence="2" type="primary">Contig813.g883</name>
    <name evidence="2" type="ORF">STYLEM_3250</name>
</gene>